<dbReference type="PANTHER" id="PTHR47012">
    <property type="entry name" value="LAMIN TAIL DOMAIN-CONTAINING PROTEIN 1"/>
    <property type="match status" value="1"/>
</dbReference>
<feature type="region of interest" description="Disordered" evidence="1">
    <location>
        <begin position="23"/>
        <end position="55"/>
    </location>
</feature>
<dbReference type="OrthoDB" id="102442at2759"/>
<dbReference type="GO" id="GO:0005737">
    <property type="term" value="C:cytoplasm"/>
    <property type="evidence" value="ECO:0007669"/>
    <property type="project" value="TreeGrafter"/>
</dbReference>
<feature type="region of interest" description="Disordered" evidence="1">
    <location>
        <begin position="78"/>
        <end position="151"/>
    </location>
</feature>
<protein>
    <submittedName>
        <fullName evidence="2">Uncharacterized protein</fullName>
    </submittedName>
</protein>
<proteinExistence type="predicted"/>
<organism evidence="2 3">
    <name type="scientific">Eleutherodactylus coqui</name>
    <name type="common">Puerto Rican coqui</name>
    <dbReference type="NCBI Taxonomy" id="57060"/>
    <lineage>
        <taxon>Eukaryota</taxon>
        <taxon>Metazoa</taxon>
        <taxon>Chordata</taxon>
        <taxon>Craniata</taxon>
        <taxon>Vertebrata</taxon>
        <taxon>Euteleostomi</taxon>
        <taxon>Amphibia</taxon>
        <taxon>Batrachia</taxon>
        <taxon>Anura</taxon>
        <taxon>Neobatrachia</taxon>
        <taxon>Hyloidea</taxon>
        <taxon>Eleutherodactylidae</taxon>
        <taxon>Eleutherodactylinae</taxon>
        <taxon>Eleutherodactylus</taxon>
        <taxon>Eleutherodactylus</taxon>
    </lineage>
</organism>
<gene>
    <name evidence="2" type="ORF">GDO78_016813</name>
</gene>
<evidence type="ECO:0000256" key="1">
    <source>
        <dbReference type="SAM" id="MobiDB-lite"/>
    </source>
</evidence>
<feature type="non-terminal residue" evidence="2">
    <location>
        <position position="1"/>
    </location>
</feature>
<sequence length="198" mass="21723">ALAWFTPLKDKTRKSLEKYKIVKSEPKTPLSEPAEVEATKDGRRRTPKSPPVYGKLEKVPRLLRREKIPAVVLPATCSPWAQSTGSPTHPDFSPDRLLSLGRDGNGLCRQTRSHTANTAPSTDVLSTGQRNSKDPNGHRRRKNYRGPVRSAGPNSRGVLYLGYSSPPGSVLKKYLANSSYNIRLASHVSLAPTILSSV</sequence>
<dbReference type="PANTHER" id="PTHR47012:SF1">
    <property type="entry name" value="LAMIN TAIL DOMAIN-CONTAINING PROTEIN 1"/>
    <property type="match status" value="1"/>
</dbReference>
<evidence type="ECO:0000313" key="3">
    <source>
        <dbReference type="Proteomes" id="UP000770717"/>
    </source>
</evidence>
<dbReference type="GO" id="GO:0005635">
    <property type="term" value="C:nuclear envelope"/>
    <property type="evidence" value="ECO:0007669"/>
    <property type="project" value="TreeGrafter"/>
</dbReference>
<feature type="compositionally biased region" description="Polar residues" evidence="1">
    <location>
        <begin position="108"/>
        <end position="130"/>
    </location>
</feature>
<dbReference type="AlphaFoldDB" id="A0A8J6BFC2"/>
<dbReference type="EMBL" id="WNTK01021138">
    <property type="protein sequence ID" value="KAG9461463.1"/>
    <property type="molecule type" value="Genomic_DNA"/>
</dbReference>
<dbReference type="Proteomes" id="UP000770717">
    <property type="component" value="Unassembled WGS sequence"/>
</dbReference>
<comment type="caution">
    <text evidence="2">The sequence shown here is derived from an EMBL/GenBank/DDBJ whole genome shotgun (WGS) entry which is preliminary data.</text>
</comment>
<accession>A0A8J6BFC2</accession>
<evidence type="ECO:0000313" key="2">
    <source>
        <dbReference type="EMBL" id="KAG9461463.1"/>
    </source>
</evidence>
<reference evidence="2" key="1">
    <citation type="thesis" date="2020" institute="ProQuest LLC" country="789 East Eisenhower Parkway, Ann Arbor, MI, USA">
        <title>Comparative Genomics and Chromosome Evolution.</title>
        <authorList>
            <person name="Mudd A.B."/>
        </authorList>
    </citation>
    <scope>NUCLEOTIDE SEQUENCE</scope>
    <source>
        <strain evidence="2">HN-11 Male</strain>
        <tissue evidence="2">Kidney and liver</tissue>
    </source>
</reference>
<dbReference type="InterPro" id="IPR042840">
    <property type="entry name" value="LMNTD1"/>
</dbReference>
<name>A0A8J6BFC2_ELECQ</name>
<keyword evidence="3" id="KW-1185">Reference proteome</keyword>